<dbReference type="InterPro" id="IPR002220">
    <property type="entry name" value="DapA-like"/>
</dbReference>
<feature type="non-terminal residue" evidence="1">
    <location>
        <position position="178"/>
    </location>
</feature>
<organism evidence="1">
    <name type="scientific">marine metagenome</name>
    <dbReference type="NCBI Taxonomy" id="408172"/>
    <lineage>
        <taxon>unclassified sequences</taxon>
        <taxon>metagenomes</taxon>
        <taxon>ecological metagenomes</taxon>
    </lineage>
</organism>
<dbReference type="GO" id="GO:0016829">
    <property type="term" value="F:lyase activity"/>
    <property type="evidence" value="ECO:0007669"/>
    <property type="project" value="InterPro"/>
</dbReference>
<dbReference type="EMBL" id="UINC01168950">
    <property type="protein sequence ID" value="SVD72252.1"/>
    <property type="molecule type" value="Genomic_DNA"/>
</dbReference>
<dbReference type="Gene3D" id="3.20.20.70">
    <property type="entry name" value="Aldolase class I"/>
    <property type="match status" value="1"/>
</dbReference>
<accession>A0A382XMB1</accession>
<reference evidence="1" key="1">
    <citation type="submission" date="2018-05" db="EMBL/GenBank/DDBJ databases">
        <authorList>
            <person name="Lanie J.A."/>
            <person name="Ng W.-L."/>
            <person name="Kazmierczak K.M."/>
            <person name="Andrzejewski T.M."/>
            <person name="Davidsen T.M."/>
            <person name="Wayne K.J."/>
            <person name="Tettelin H."/>
            <person name="Glass J.I."/>
            <person name="Rusch D."/>
            <person name="Podicherti R."/>
            <person name="Tsui H.-C.T."/>
            <person name="Winkler M.E."/>
        </authorList>
    </citation>
    <scope>NUCLEOTIDE SEQUENCE</scope>
</reference>
<evidence type="ECO:0000313" key="1">
    <source>
        <dbReference type="EMBL" id="SVD72252.1"/>
    </source>
</evidence>
<sequence>MLTADDCRSVLVVAITPRLPDRSVDLVGVRGNVRYLVDRGVDFLMPECGTGLVYDAELGEYEAVVAAFMDEAGGDALVVPGIGPGYGRSLEMGRIARNLGVAGVMIMPVVGPASAGGVTVGIGNLVERVGLPTILYQRRLDIMPPDQVSDLCRLDGVVGLKYAVDDIGVFRRIATAAG</sequence>
<protein>
    <recommendedName>
        <fullName evidence="2">Dihydrodipicolinate synthase</fullName>
    </recommendedName>
</protein>
<name>A0A382XMB1_9ZZZZ</name>
<dbReference type="AlphaFoldDB" id="A0A382XMB1"/>
<dbReference type="InterPro" id="IPR013785">
    <property type="entry name" value="Aldolase_TIM"/>
</dbReference>
<evidence type="ECO:0008006" key="2">
    <source>
        <dbReference type="Google" id="ProtNLM"/>
    </source>
</evidence>
<dbReference type="Pfam" id="PF00701">
    <property type="entry name" value="DHDPS"/>
    <property type="match status" value="1"/>
</dbReference>
<dbReference type="SUPFAM" id="SSF51569">
    <property type="entry name" value="Aldolase"/>
    <property type="match status" value="1"/>
</dbReference>
<proteinExistence type="predicted"/>
<gene>
    <name evidence="1" type="ORF">METZ01_LOCUS425106</name>
</gene>
<dbReference type="CDD" id="cd00408">
    <property type="entry name" value="DHDPS-like"/>
    <property type="match status" value="1"/>
</dbReference>